<dbReference type="NCBIfam" id="TIGR01145">
    <property type="entry name" value="ATP_synt_delta"/>
    <property type="match status" value="1"/>
</dbReference>
<dbReference type="InterPro" id="IPR000711">
    <property type="entry name" value="ATPase_OSCP/dsu"/>
</dbReference>
<comment type="function">
    <text evidence="8">This protein is part of the stalk that links CF(0) to CF(1). It either transmits conformational changes from CF(0) to CF(1) or is implicated in proton conduction.</text>
</comment>
<evidence type="ECO:0000256" key="8">
    <source>
        <dbReference type="HAMAP-Rule" id="MF_01416"/>
    </source>
</evidence>
<dbReference type="NCBIfam" id="NF004402">
    <property type="entry name" value="PRK05758.2-2"/>
    <property type="match status" value="1"/>
</dbReference>
<evidence type="ECO:0000256" key="6">
    <source>
        <dbReference type="ARBA" id="ARBA00023196"/>
    </source>
</evidence>
<dbReference type="SUPFAM" id="SSF47928">
    <property type="entry name" value="N-terminal domain of the delta subunit of the F1F0-ATP synthase"/>
    <property type="match status" value="1"/>
</dbReference>
<sequence>MAQETSLVSGIAGRYATALFDMARDAGQLDAVAQDLDNISAMLAESADLVRLVRSPAFSREDQAKAIAAVAAKAGLSELVRRFLGVTAANRRLFAIADVIAAFRALRRHHRGEAIAEVVSAVPLDDAQLAQLKSSLSSEAAGNVVISAKVDPDLIGGLVVKLGSRMIDASVRNKLNNLKTAMKGVA</sequence>
<comment type="caution">
    <text evidence="9">The sequence shown here is derived from an EMBL/GenBank/DDBJ whole genome shotgun (WGS) entry which is preliminary data.</text>
</comment>
<dbReference type="HAMAP" id="MF_01416">
    <property type="entry name" value="ATP_synth_delta_bact"/>
    <property type="match status" value="1"/>
</dbReference>
<dbReference type="InterPro" id="IPR020781">
    <property type="entry name" value="ATPase_OSCP/d_CS"/>
</dbReference>
<organism evidence="9 10">
    <name type="scientific">Ferrovibrio xuzhouensis</name>
    <dbReference type="NCBI Taxonomy" id="1576914"/>
    <lineage>
        <taxon>Bacteria</taxon>
        <taxon>Pseudomonadati</taxon>
        <taxon>Pseudomonadota</taxon>
        <taxon>Alphaproteobacteria</taxon>
        <taxon>Rhodospirillales</taxon>
        <taxon>Rhodospirillaceae</taxon>
        <taxon>Ferrovibrio</taxon>
    </lineage>
</organism>
<keyword evidence="6 8" id="KW-0139">CF(1)</keyword>
<evidence type="ECO:0000256" key="2">
    <source>
        <dbReference type="ARBA" id="ARBA00022448"/>
    </source>
</evidence>
<dbReference type="NCBIfam" id="NF004406">
    <property type="entry name" value="PRK05758.3-2"/>
    <property type="match status" value="1"/>
</dbReference>
<evidence type="ECO:0000256" key="5">
    <source>
        <dbReference type="ARBA" id="ARBA00023136"/>
    </source>
</evidence>
<evidence type="ECO:0000256" key="7">
    <source>
        <dbReference type="ARBA" id="ARBA00023310"/>
    </source>
</evidence>
<keyword evidence="3 8" id="KW-0375">Hydrogen ion transport</keyword>
<comment type="similarity">
    <text evidence="8">Belongs to the ATPase delta chain family.</text>
</comment>
<name>A0ABV7VBD6_9PROT</name>
<protein>
    <recommendedName>
        <fullName evidence="8">ATP synthase subunit delta</fullName>
    </recommendedName>
    <alternativeName>
        <fullName evidence="8">ATP synthase F(1) sector subunit delta</fullName>
    </alternativeName>
    <alternativeName>
        <fullName evidence="8">F-type ATPase subunit delta</fullName>
        <shortName evidence="8">F-ATPase subunit delta</shortName>
    </alternativeName>
</protein>
<accession>A0ABV7VBD6</accession>
<dbReference type="EMBL" id="JBHRYJ010000001">
    <property type="protein sequence ID" value="MFC3674769.1"/>
    <property type="molecule type" value="Genomic_DNA"/>
</dbReference>
<dbReference type="PRINTS" id="PR00125">
    <property type="entry name" value="ATPASEDELTA"/>
</dbReference>
<proteinExistence type="inferred from homology"/>
<keyword evidence="2 8" id="KW-0813">Transport</keyword>
<evidence type="ECO:0000313" key="9">
    <source>
        <dbReference type="EMBL" id="MFC3674769.1"/>
    </source>
</evidence>
<comment type="function">
    <text evidence="8">F(1)F(0) ATP synthase produces ATP from ADP in the presence of a proton or sodium gradient. F-type ATPases consist of two structural domains, F(1) containing the extramembraneous catalytic core and F(0) containing the membrane proton channel, linked together by a central stalk and a peripheral stalk. During catalysis, ATP synthesis in the catalytic domain of F(1) is coupled via a rotary mechanism of the central stalk subunits to proton translocation.</text>
</comment>
<keyword evidence="10" id="KW-1185">Reference proteome</keyword>
<dbReference type="Pfam" id="PF00213">
    <property type="entry name" value="OSCP"/>
    <property type="match status" value="1"/>
</dbReference>
<evidence type="ECO:0000313" key="10">
    <source>
        <dbReference type="Proteomes" id="UP001595711"/>
    </source>
</evidence>
<keyword evidence="4 8" id="KW-0406">Ion transport</keyword>
<evidence type="ECO:0000256" key="1">
    <source>
        <dbReference type="ARBA" id="ARBA00004370"/>
    </source>
</evidence>
<dbReference type="PROSITE" id="PS00389">
    <property type="entry name" value="ATPASE_DELTA"/>
    <property type="match status" value="1"/>
</dbReference>
<dbReference type="Proteomes" id="UP001595711">
    <property type="component" value="Unassembled WGS sequence"/>
</dbReference>
<dbReference type="Gene3D" id="1.10.520.20">
    <property type="entry name" value="N-terminal domain of the delta subunit of the F1F0-ATP synthase"/>
    <property type="match status" value="1"/>
</dbReference>
<reference evidence="10" key="1">
    <citation type="journal article" date="2019" name="Int. J. Syst. Evol. Microbiol.">
        <title>The Global Catalogue of Microorganisms (GCM) 10K type strain sequencing project: providing services to taxonomists for standard genome sequencing and annotation.</title>
        <authorList>
            <consortium name="The Broad Institute Genomics Platform"/>
            <consortium name="The Broad Institute Genome Sequencing Center for Infectious Disease"/>
            <person name="Wu L."/>
            <person name="Ma J."/>
        </authorList>
    </citation>
    <scope>NUCLEOTIDE SEQUENCE [LARGE SCALE GENOMIC DNA]</scope>
    <source>
        <strain evidence="10">KCTC 42182</strain>
    </source>
</reference>
<evidence type="ECO:0000256" key="4">
    <source>
        <dbReference type="ARBA" id="ARBA00023065"/>
    </source>
</evidence>
<dbReference type="PANTHER" id="PTHR11910">
    <property type="entry name" value="ATP SYNTHASE DELTA CHAIN"/>
    <property type="match status" value="1"/>
</dbReference>
<gene>
    <name evidence="8" type="primary">atpH</name>
    <name evidence="9" type="ORF">ACFOOQ_04385</name>
</gene>
<comment type="subcellular location">
    <subcellularLocation>
        <location evidence="8">Cell membrane</location>
        <topology evidence="8">Peripheral membrane protein</topology>
    </subcellularLocation>
    <subcellularLocation>
        <location evidence="1">Membrane</location>
    </subcellularLocation>
</comment>
<keyword evidence="7 8" id="KW-0066">ATP synthesis</keyword>
<dbReference type="RefSeq" id="WP_379722205.1">
    <property type="nucleotide sequence ID" value="NZ_JBHRYJ010000001.1"/>
</dbReference>
<keyword evidence="5 8" id="KW-0472">Membrane</keyword>
<evidence type="ECO:0000256" key="3">
    <source>
        <dbReference type="ARBA" id="ARBA00022781"/>
    </source>
</evidence>
<dbReference type="InterPro" id="IPR026015">
    <property type="entry name" value="ATP_synth_OSCP/delta_N_sf"/>
</dbReference>
<keyword evidence="8" id="KW-1003">Cell membrane</keyword>